<protein>
    <submittedName>
        <fullName evidence="1">Uncharacterized protein</fullName>
    </submittedName>
</protein>
<sequence>MKHPNLDGIRSGVRSQKGVCRLMHQFMNPEFALATMIEFALAQPSLLQPMHHGPVCRSRCSDKPAQSIPITIFCHSILSPGISTCRQKPGLYAWDF</sequence>
<reference evidence="1" key="1">
    <citation type="submission" date="2020-08" db="EMBL/GenBank/DDBJ databases">
        <title>Multicomponent nature underlies the extraordinary mechanical properties of spider dragline silk.</title>
        <authorList>
            <person name="Kono N."/>
            <person name="Nakamura H."/>
            <person name="Mori M."/>
            <person name="Yoshida Y."/>
            <person name="Ohtoshi R."/>
            <person name="Malay A.D."/>
            <person name="Moran D.A.P."/>
            <person name="Tomita M."/>
            <person name="Numata K."/>
            <person name="Arakawa K."/>
        </authorList>
    </citation>
    <scope>NUCLEOTIDE SEQUENCE</scope>
</reference>
<proteinExistence type="predicted"/>
<accession>A0A8X6XRE3</accession>
<dbReference type="EMBL" id="BMAV01011812">
    <property type="protein sequence ID" value="GFY57921.1"/>
    <property type="molecule type" value="Genomic_DNA"/>
</dbReference>
<evidence type="ECO:0000313" key="2">
    <source>
        <dbReference type="Proteomes" id="UP000886998"/>
    </source>
</evidence>
<organism evidence="1 2">
    <name type="scientific">Trichonephila inaurata madagascariensis</name>
    <dbReference type="NCBI Taxonomy" id="2747483"/>
    <lineage>
        <taxon>Eukaryota</taxon>
        <taxon>Metazoa</taxon>
        <taxon>Ecdysozoa</taxon>
        <taxon>Arthropoda</taxon>
        <taxon>Chelicerata</taxon>
        <taxon>Arachnida</taxon>
        <taxon>Araneae</taxon>
        <taxon>Araneomorphae</taxon>
        <taxon>Entelegynae</taxon>
        <taxon>Araneoidea</taxon>
        <taxon>Nephilidae</taxon>
        <taxon>Trichonephila</taxon>
        <taxon>Trichonephila inaurata</taxon>
    </lineage>
</organism>
<evidence type="ECO:0000313" key="1">
    <source>
        <dbReference type="EMBL" id="GFY57921.1"/>
    </source>
</evidence>
<gene>
    <name evidence="1" type="ORF">TNIN_284251</name>
</gene>
<dbReference type="AlphaFoldDB" id="A0A8X6XRE3"/>
<name>A0A8X6XRE3_9ARAC</name>
<dbReference type="Proteomes" id="UP000886998">
    <property type="component" value="Unassembled WGS sequence"/>
</dbReference>
<keyword evidence="2" id="KW-1185">Reference proteome</keyword>
<comment type="caution">
    <text evidence="1">The sequence shown here is derived from an EMBL/GenBank/DDBJ whole genome shotgun (WGS) entry which is preliminary data.</text>
</comment>